<dbReference type="HOGENOM" id="CLU_2185997_0_0_1"/>
<dbReference type="AlphaFoldDB" id="A0A0D2ALM2"/>
<name>A0A0D2ALM2_9PEZI</name>
<keyword evidence="2" id="KW-1185">Reference proteome</keyword>
<gene>
    <name evidence="1" type="ORF">PV09_01608</name>
</gene>
<dbReference type="Proteomes" id="UP000053259">
    <property type="component" value="Unassembled WGS sequence"/>
</dbReference>
<dbReference type="InParanoid" id="A0A0D2ALM2"/>
<protein>
    <submittedName>
        <fullName evidence="1">Uncharacterized protein</fullName>
    </submittedName>
</protein>
<dbReference type="RefSeq" id="XP_016217537.1">
    <property type="nucleotide sequence ID" value="XM_016354525.1"/>
</dbReference>
<reference evidence="1 2" key="1">
    <citation type="submission" date="2015-01" db="EMBL/GenBank/DDBJ databases">
        <title>The Genome Sequence of Ochroconis gallopava CBS43764.</title>
        <authorList>
            <consortium name="The Broad Institute Genomics Platform"/>
            <person name="Cuomo C."/>
            <person name="de Hoog S."/>
            <person name="Gorbushina A."/>
            <person name="Stielow B."/>
            <person name="Teixiera M."/>
            <person name="Abouelleil A."/>
            <person name="Chapman S.B."/>
            <person name="Priest M."/>
            <person name="Young S.K."/>
            <person name="Wortman J."/>
            <person name="Nusbaum C."/>
            <person name="Birren B."/>
        </authorList>
    </citation>
    <scope>NUCLEOTIDE SEQUENCE [LARGE SCALE GENOMIC DNA]</scope>
    <source>
        <strain evidence="1 2">CBS 43764</strain>
    </source>
</reference>
<dbReference type="EMBL" id="KN847532">
    <property type="protein sequence ID" value="KIW07668.1"/>
    <property type="molecule type" value="Genomic_DNA"/>
</dbReference>
<evidence type="ECO:0000313" key="1">
    <source>
        <dbReference type="EMBL" id="KIW07668.1"/>
    </source>
</evidence>
<dbReference type="GeneID" id="27309581"/>
<sequence length="109" mass="12379">MVASRDDRSQTRGYYVLRQSQKTLHFTARLSRPPCSQSRTRSTACFYGDGGCKPQAVPLIARLTPRHRSSYSACRLVYISRDNDRSLATRRVGRSLAQADDCQKQLRTP</sequence>
<dbReference type="VEuPathDB" id="FungiDB:PV09_01608"/>
<proteinExistence type="predicted"/>
<organism evidence="1 2">
    <name type="scientific">Verruconis gallopava</name>
    <dbReference type="NCBI Taxonomy" id="253628"/>
    <lineage>
        <taxon>Eukaryota</taxon>
        <taxon>Fungi</taxon>
        <taxon>Dikarya</taxon>
        <taxon>Ascomycota</taxon>
        <taxon>Pezizomycotina</taxon>
        <taxon>Dothideomycetes</taxon>
        <taxon>Pleosporomycetidae</taxon>
        <taxon>Venturiales</taxon>
        <taxon>Sympoventuriaceae</taxon>
        <taxon>Verruconis</taxon>
    </lineage>
</organism>
<accession>A0A0D2ALM2</accession>
<evidence type="ECO:0000313" key="2">
    <source>
        <dbReference type="Proteomes" id="UP000053259"/>
    </source>
</evidence>